<evidence type="ECO:0000256" key="1">
    <source>
        <dbReference type="SAM" id="MobiDB-lite"/>
    </source>
</evidence>
<dbReference type="AlphaFoldDB" id="C5FN05"/>
<gene>
    <name evidence="3" type="ORF">MCYG_04060</name>
</gene>
<sequence length="207" mass="24106">MPAIIPKQSKSKPSLTARRSPTDWDSWTPSQQGGVLAASLLVFLFFFGLGVYLWQRHRERKQRERRPSRPRSRARHHHTKKRPISHITSPPRKKPRIERVKSRAKAETPDQMMQGALATPESTTKEQLTENKDTPGRVEEADQGKDKLVDAILDQANDRLKRRRERRREARRRPTQGIHLLPDEPSKAISTNQQQYLGQRRSPLHER</sequence>
<keyword evidence="2" id="KW-0812">Transmembrane</keyword>
<evidence type="ECO:0000313" key="4">
    <source>
        <dbReference type="Proteomes" id="UP000002035"/>
    </source>
</evidence>
<keyword evidence="4" id="KW-1185">Reference proteome</keyword>
<name>C5FN05_ARTOC</name>
<dbReference type="OrthoDB" id="10507389at2759"/>
<organism evidence="3 4">
    <name type="scientific">Arthroderma otae (strain ATCC MYA-4605 / CBS 113480)</name>
    <name type="common">Microsporum canis</name>
    <dbReference type="NCBI Taxonomy" id="554155"/>
    <lineage>
        <taxon>Eukaryota</taxon>
        <taxon>Fungi</taxon>
        <taxon>Dikarya</taxon>
        <taxon>Ascomycota</taxon>
        <taxon>Pezizomycotina</taxon>
        <taxon>Eurotiomycetes</taxon>
        <taxon>Eurotiomycetidae</taxon>
        <taxon>Onygenales</taxon>
        <taxon>Arthrodermataceae</taxon>
        <taxon>Microsporum</taxon>
    </lineage>
</organism>
<dbReference type="eggNOG" id="ENOG502RAWH">
    <property type="taxonomic scope" value="Eukaryota"/>
</dbReference>
<dbReference type="GeneID" id="9224392"/>
<dbReference type="HOGENOM" id="CLU_1295243_0_0_1"/>
<keyword evidence="2" id="KW-0472">Membrane</keyword>
<feature type="compositionally biased region" description="Polar residues" evidence="1">
    <location>
        <begin position="188"/>
        <end position="197"/>
    </location>
</feature>
<dbReference type="RefSeq" id="XP_002846323.1">
    <property type="nucleotide sequence ID" value="XM_002846277.1"/>
</dbReference>
<feature type="region of interest" description="Disordered" evidence="1">
    <location>
        <begin position="1"/>
        <end position="29"/>
    </location>
</feature>
<feature type="compositionally biased region" description="Polar residues" evidence="1">
    <location>
        <begin position="11"/>
        <end position="29"/>
    </location>
</feature>
<reference evidence="4" key="1">
    <citation type="journal article" date="2012" name="MBio">
        <title>Comparative genome analysis of Trichophyton rubrum and related dermatophytes reveals candidate genes involved in infection.</title>
        <authorList>
            <person name="Martinez D.A."/>
            <person name="Oliver B.G."/>
            <person name="Graeser Y."/>
            <person name="Goldberg J.M."/>
            <person name="Li W."/>
            <person name="Martinez-Rossi N.M."/>
            <person name="Monod M."/>
            <person name="Shelest E."/>
            <person name="Barton R.C."/>
            <person name="Birch E."/>
            <person name="Brakhage A.A."/>
            <person name="Chen Z."/>
            <person name="Gurr S.J."/>
            <person name="Heiman D."/>
            <person name="Heitman J."/>
            <person name="Kosti I."/>
            <person name="Rossi A."/>
            <person name="Saif S."/>
            <person name="Samalova M."/>
            <person name="Saunders C.W."/>
            <person name="Shea T."/>
            <person name="Summerbell R.C."/>
            <person name="Xu J."/>
            <person name="Young S."/>
            <person name="Zeng Q."/>
            <person name="Birren B.W."/>
            <person name="Cuomo C.A."/>
            <person name="White T.C."/>
        </authorList>
    </citation>
    <scope>NUCLEOTIDE SEQUENCE [LARGE SCALE GENOMIC DNA]</scope>
    <source>
        <strain evidence="4">ATCC MYA-4605 / CBS 113480</strain>
    </source>
</reference>
<dbReference type="EMBL" id="DS995704">
    <property type="protein sequence ID" value="EEQ31241.1"/>
    <property type="molecule type" value="Genomic_DNA"/>
</dbReference>
<accession>C5FN05</accession>
<dbReference type="VEuPathDB" id="FungiDB:MCYG_04060"/>
<dbReference type="OMA" id="EDKFLMK"/>
<evidence type="ECO:0000256" key="2">
    <source>
        <dbReference type="SAM" id="Phobius"/>
    </source>
</evidence>
<feature type="region of interest" description="Disordered" evidence="1">
    <location>
        <begin position="57"/>
        <end position="207"/>
    </location>
</feature>
<feature type="compositionally biased region" description="Basic residues" evidence="1">
    <location>
        <begin position="160"/>
        <end position="174"/>
    </location>
</feature>
<feature type="compositionally biased region" description="Basic residues" evidence="1">
    <location>
        <begin position="68"/>
        <end position="84"/>
    </location>
</feature>
<keyword evidence="2" id="KW-1133">Transmembrane helix</keyword>
<feature type="compositionally biased region" description="Basic and acidic residues" evidence="1">
    <location>
        <begin position="97"/>
        <end position="108"/>
    </location>
</feature>
<feature type="transmembrane region" description="Helical" evidence="2">
    <location>
        <begin position="34"/>
        <end position="54"/>
    </location>
</feature>
<proteinExistence type="predicted"/>
<evidence type="ECO:0000313" key="3">
    <source>
        <dbReference type="EMBL" id="EEQ31241.1"/>
    </source>
</evidence>
<protein>
    <submittedName>
        <fullName evidence="3">Uncharacterized protein</fullName>
    </submittedName>
</protein>
<feature type="compositionally biased region" description="Basic and acidic residues" evidence="1">
    <location>
        <begin position="123"/>
        <end position="149"/>
    </location>
</feature>
<dbReference type="Proteomes" id="UP000002035">
    <property type="component" value="Unassembled WGS sequence"/>
</dbReference>